<dbReference type="GeneID" id="30193771"/>
<evidence type="ECO:0000313" key="3">
    <source>
        <dbReference type="EMBL" id="ODN95171.1"/>
    </source>
</evidence>
<reference evidence="3 4" key="1">
    <citation type="submission" date="2016-06" db="EMBL/GenBank/DDBJ databases">
        <title>Evolution of pathogenesis and genome organization in the Tremellales.</title>
        <authorList>
            <person name="Cuomo C."/>
            <person name="Litvintseva A."/>
            <person name="Heitman J."/>
            <person name="Chen Y."/>
            <person name="Sun S."/>
            <person name="Springer D."/>
            <person name="Dromer F."/>
            <person name="Young S."/>
            <person name="Zeng Q."/>
            <person name="Chapman S."/>
            <person name="Gujja S."/>
            <person name="Saif S."/>
            <person name="Birren B."/>
        </authorList>
    </citation>
    <scope>NUCLEOTIDE SEQUENCE [LARGE SCALE GENOMIC DNA]</scope>
    <source>
        <strain evidence="3 4">CBS 7118</strain>
    </source>
</reference>
<feature type="compositionally biased region" description="Polar residues" evidence="2">
    <location>
        <begin position="359"/>
        <end position="369"/>
    </location>
</feature>
<feature type="coiled-coil region" evidence="1">
    <location>
        <begin position="995"/>
        <end position="1043"/>
    </location>
</feature>
<feature type="region of interest" description="Disordered" evidence="2">
    <location>
        <begin position="307"/>
        <end position="331"/>
    </location>
</feature>
<dbReference type="PANTHER" id="PTHR18937">
    <property type="entry name" value="STRUCTURAL MAINTENANCE OF CHROMOSOMES SMC FAMILY MEMBER"/>
    <property type="match status" value="1"/>
</dbReference>
<feature type="compositionally biased region" description="Polar residues" evidence="2">
    <location>
        <begin position="1728"/>
        <end position="1738"/>
    </location>
</feature>
<feature type="region of interest" description="Disordered" evidence="2">
    <location>
        <begin position="142"/>
        <end position="164"/>
    </location>
</feature>
<dbReference type="OrthoDB" id="10255344at2759"/>
<dbReference type="Proteomes" id="UP000094819">
    <property type="component" value="Unassembled WGS sequence"/>
</dbReference>
<accession>A0A1E3J5E9</accession>
<comment type="caution">
    <text evidence="3">The sequence shown here is derived from an EMBL/GenBank/DDBJ whole genome shotgun (WGS) entry which is preliminary data.</text>
</comment>
<proteinExistence type="predicted"/>
<evidence type="ECO:0000313" key="4">
    <source>
        <dbReference type="Proteomes" id="UP000094819"/>
    </source>
</evidence>
<evidence type="ECO:0000256" key="1">
    <source>
        <dbReference type="SAM" id="Coils"/>
    </source>
</evidence>
<feature type="coiled-coil region" evidence="1">
    <location>
        <begin position="1321"/>
        <end position="1348"/>
    </location>
</feature>
<keyword evidence="1" id="KW-0175">Coiled coil</keyword>
<dbReference type="RefSeq" id="XP_019031151.1">
    <property type="nucleotide sequence ID" value="XM_019176676.1"/>
</dbReference>
<dbReference type="EMBL" id="AWGH01000013">
    <property type="protein sequence ID" value="ODN95171.1"/>
    <property type="molecule type" value="Genomic_DNA"/>
</dbReference>
<evidence type="ECO:0000256" key="2">
    <source>
        <dbReference type="SAM" id="MobiDB-lite"/>
    </source>
</evidence>
<feature type="region of interest" description="Disordered" evidence="2">
    <location>
        <begin position="350"/>
        <end position="370"/>
    </location>
</feature>
<feature type="region of interest" description="Disordered" evidence="2">
    <location>
        <begin position="191"/>
        <end position="215"/>
    </location>
</feature>
<feature type="region of interest" description="Disordered" evidence="2">
    <location>
        <begin position="1705"/>
        <end position="1738"/>
    </location>
</feature>
<organism evidence="3 4">
    <name type="scientific">Cryptococcus wingfieldii CBS 7118</name>
    <dbReference type="NCBI Taxonomy" id="1295528"/>
    <lineage>
        <taxon>Eukaryota</taxon>
        <taxon>Fungi</taxon>
        <taxon>Dikarya</taxon>
        <taxon>Basidiomycota</taxon>
        <taxon>Agaricomycotina</taxon>
        <taxon>Tremellomycetes</taxon>
        <taxon>Tremellales</taxon>
        <taxon>Cryptococcaceae</taxon>
        <taxon>Cryptococcus</taxon>
    </lineage>
</organism>
<keyword evidence="4" id="KW-1185">Reference proteome</keyword>
<feature type="region of interest" description="Disordered" evidence="2">
    <location>
        <begin position="1564"/>
        <end position="1632"/>
    </location>
</feature>
<dbReference type="Gene3D" id="1.20.120.330">
    <property type="entry name" value="Nucleotidyltransferases domain 2"/>
    <property type="match status" value="1"/>
</dbReference>
<feature type="coiled-coil region" evidence="1">
    <location>
        <begin position="739"/>
        <end position="917"/>
    </location>
</feature>
<feature type="coiled-coil region" evidence="1">
    <location>
        <begin position="557"/>
        <end position="706"/>
    </location>
</feature>
<gene>
    <name evidence="3" type="ORF">L198_04558</name>
</gene>
<sequence length="1738" mass="191601">MAFIGSGEFEDKITHLQKQLSLKDHELNSIKNEQLKRQEELAEAKKAMETAESQLHEEADRALKAKNQLVCNEMEISQLKLNLSNLETSLGTTSEKLKEEKEKDRVQDALDDALSRGLDRAADQISSQQLLIKQLEDNVRNSEQEAERLRAQGSSGGSNGSDEPLNYRERIRLMSLQNENAELKTQLENMSSAIPSTSQSSIPSSPVKKKSRRSLSLPVSDIRALEGQVGSLKTQLANTKRGYDQAVNEKLALEHATKKNVARLKEDLEEARREVAYYRASNGGVDVKQVEELKTAAQRVREEKEDLARKLSEKEGEVKRQLGETARPEGEAHLLESLRAELDDERQARQKLEAANADQPASETNSSLEKVSALEAELAKVKAATNTTSRSGDPELRQVRRDLQKALRDRDYLDSLVKENDELLAEKDEEISRMRAAIPIPGSPVLGAQGDSSRVAELEEEKAGLLIDLEKQVEYHAQEIAAIETKLSVTMSELDHVKAAETEARQKFEEGQTKITELQDGRQEVSIALEQARAHLASRETVAKQLTQQLTETHSALGEKQAALASAEQEAQDILDRLSKARTALAEKQNDFDQAQRQRDDLQTVLDSRSYDDAEYEALRVSFQQAQDALEEVTHGLEKAESENRELNDRVAESQDEIASIQNQLQETVAHLESSKADSHQTVSELEQASRKNHELEIRIWELDAKLRETSQAATLSTAKVDESNIRHEASPAAAEAGATELNQRVKELQSSLQSASKTSPQNSVNLADTKEIVEKLGRLRAERDDLRHNLSFVQNECHFAVRAANSERDEVVKEVQRHKENLRKSKATCKKLEEEIGRLRIAEQDKQTELDGASSTFANDKKQLDEHIVNLENSLAAAQADAAALNSRVAELKSNLQTREDVLKLTEAKAESLQTELTNVLHHVAQSRKLSDRPESRASSTVASEDGDLPDDLASAVPAESRRLSHQRSRSGVLPNVLMERTLQDKIERRDVRITVLTNDLKKAKSNLALLESAQEETIAENAELEEECGTLQKQLDTEAQSSAEDARGLVLALATYRQQLHGAELRWSVAQDVLAKAQEAAQVLRSTAAADRKASFEQEARITALEATHAITSTALATARSEHESARAELESFREANEHLQTRIAESEQAGVVATDSADRLAILGSRLSEKEERLRDLSTRNDGLTAKLELMLKTEKEAVSQVAEKEEEISALTGRIEELSLGVADAQSAAASIGSEKDRLLEELAEAEMASSESLANIETQKSIAQDRASKAEEELAKVNQQLDQRNKELALAIATSETLSAELQAEKSRSAENTVNIDQQQSTVDQLRAEISSALEASKTVEAERDALRTQMCELQAQVSEDEGTAQAAARAEERLAVETESARRNIKELTELLEKAVAEKEELSQQSKSVDQIREAAQKELAESRSEITRLSAERQVSEDKLSNVRIRSDEALQRAEALEASLASLKDENEKLKGDLAQAMTVSSTPVVDEQLVIDLRERVDDLEVALTQKNKEVDEADDQTREAFKAKAKLERKIGKLTRQLEQAQTDVNTAMNKLLSSRPIAPSPAKRASAPVPVPSRTSMPPAPTTAQAAPAPVSRTPRAILPNIFSPPAAPGSGHKRSRENDDAEAIRPVEAIMLPASSNIISPRKALGSKSSFTPQRGGAFAPLSARLGVNGNVTAEKPVIGEMKKSVDMGRNIFAKPSPVTTEPAKRSAFPLPPSRTPFNTTRRNAS</sequence>
<feature type="region of interest" description="Disordered" evidence="2">
    <location>
        <begin position="926"/>
        <end position="954"/>
    </location>
</feature>
<feature type="coiled-coil region" evidence="1">
    <location>
        <begin position="1377"/>
        <end position="1561"/>
    </location>
</feature>
<feature type="coiled-coil region" evidence="1">
    <location>
        <begin position="1118"/>
        <end position="1292"/>
    </location>
</feature>
<feature type="compositionally biased region" description="Low complexity" evidence="2">
    <location>
        <begin position="191"/>
        <end position="206"/>
    </location>
</feature>
<protein>
    <submittedName>
        <fullName evidence="3">Uncharacterized protein</fullName>
    </submittedName>
</protein>
<name>A0A1E3J5E9_9TREE</name>